<dbReference type="Proteomes" id="UP000011996">
    <property type="component" value="Unassembled WGS sequence"/>
</dbReference>
<reference evidence="1 2" key="1">
    <citation type="journal article" date="2013" name="Mar. Genomics">
        <title>Expression of sulfatases in Rhodopirellula baltica and the diversity of sulfatases in the genus Rhodopirellula.</title>
        <authorList>
            <person name="Wegner C.E."/>
            <person name="Richter-Heitmann T."/>
            <person name="Klindworth A."/>
            <person name="Klockow C."/>
            <person name="Richter M."/>
            <person name="Achstetter T."/>
            <person name="Glockner F.O."/>
            <person name="Harder J."/>
        </authorList>
    </citation>
    <scope>NUCLEOTIDE SEQUENCE [LARGE SCALE GENOMIC DNA]</scope>
    <source>
        <strain evidence="1 2">SH398</strain>
    </source>
</reference>
<dbReference type="PATRIC" id="fig|1263868.3.peg.887"/>
<gene>
    <name evidence="1" type="ORF">RESH_00816</name>
</gene>
<organism evidence="1 2">
    <name type="scientific">Rhodopirellula europaea SH398</name>
    <dbReference type="NCBI Taxonomy" id="1263868"/>
    <lineage>
        <taxon>Bacteria</taxon>
        <taxon>Pseudomonadati</taxon>
        <taxon>Planctomycetota</taxon>
        <taxon>Planctomycetia</taxon>
        <taxon>Pirellulales</taxon>
        <taxon>Pirellulaceae</taxon>
        <taxon>Rhodopirellula</taxon>
    </lineage>
</organism>
<evidence type="ECO:0000313" key="2">
    <source>
        <dbReference type="Proteomes" id="UP000011996"/>
    </source>
</evidence>
<dbReference type="EMBL" id="ANOF01000027">
    <property type="protein sequence ID" value="EMI28595.1"/>
    <property type="molecule type" value="Genomic_DNA"/>
</dbReference>
<sequence>MKDWVKNWDGGLPQRKVLQLDQNHLHDRVQISKQFGRKHAANQSGQHSI</sequence>
<evidence type="ECO:0000313" key="1">
    <source>
        <dbReference type="EMBL" id="EMI28595.1"/>
    </source>
</evidence>
<dbReference type="AlphaFoldDB" id="M5SAT5"/>
<proteinExistence type="predicted"/>
<protein>
    <submittedName>
        <fullName evidence="1">Uncharacterized protein</fullName>
    </submittedName>
</protein>
<accession>M5SAT5</accession>
<name>M5SAT5_9BACT</name>
<comment type="caution">
    <text evidence="1">The sequence shown here is derived from an EMBL/GenBank/DDBJ whole genome shotgun (WGS) entry which is preliminary data.</text>
</comment>